<dbReference type="Gene3D" id="1.10.357.10">
    <property type="entry name" value="Tetracycline Repressor, domain 2"/>
    <property type="match status" value="1"/>
</dbReference>
<reference evidence="6 7" key="1">
    <citation type="submission" date="2019-07" db="EMBL/GenBank/DDBJ databases">
        <title>Qingshengfaniella alkalisoli gen. nov., sp. nov., isolated from saline soil.</title>
        <authorList>
            <person name="Xu L."/>
            <person name="Huang X.-X."/>
            <person name="Sun J.-Q."/>
        </authorList>
    </citation>
    <scope>NUCLEOTIDE SEQUENCE [LARGE SCALE GENOMIC DNA]</scope>
    <source>
        <strain evidence="6 7">DSM 27279</strain>
    </source>
</reference>
<feature type="domain" description="HTH tetR-type" evidence="5">
    <location>
        <begin position="1"/>
        <end position="59"/>
    </location>
</feature>
<organism evidence="6 7">
    <name type="scientific">Verticiella sediminum</name>
    <dbReference type="NCBI Taxonomy" id="1247510"/>
    <lineage>
        <taxon>Bacteria</taxon>
        <taxon>Pseudomonadati</taxon>
        <taxon>Pseudomonadota</taxon>
        <taxon>Betaproteobacteria</taxon>
        <taxon>Burkholderiales</taxon>
        <taxon>Alcaligenaceae</taxon>
        <taxon>Verticiella</taxon>
    </lineage>
</organism>
<dbReference type="GO" id="GO:0000976">
    <property type="term" value="F:transcription cis-regulatory region binding"/>
    <property type="evidence" value="ECO:0007669"/>
    <property type="project" value="TreeGrafter"/>
</dbReference>
<evidence type="ECO:0000256" key="4">
    <source>
        <dbReference type="PROSITE-ProRule" id="PRU00335"/>
    </source>
</evidence>
<dbReference type="InterPro" id="IPR009057">
    <property type="entry name" value="Homeodomain-like_sf"/>
</dbReference>
<dbReference type="PANTHER" id="PTHR30055:SF234">
    <property type="entry name" value="HTH-TYPE TRANSCRIPTIONAL REGULATOR BETI"/>
    <property type="match status" value="1"/>
</dbReference>
<dbReference type="PROSITE" id="PS50977">
    <property type="entry name" value="HTH_TETR_2"/>
    <property type="match status" value="1"/>
</dbReference>
<dbReference type="InterPro" id="IPR001647">
    <property type="entry name" value="HTH_TetR"/>
</dbReference>
<protein>
    <submittedName>
        <fullName evidence="6">TetR/AcrR family transcriptional regulator</fullName>
    </submittedName>
</protein>
<dbReference type="EMBL" id="VLTJ01000042">
    <property type="protein sequence ID" value="TSH89048.1"/>
    <property type="molecule type" value="Genomic_DNA"/>
</dbReference>
<keyword evidence="1" id="KW-0805">Transcription regulation</keyword>
<evidence type="ECO:0000256" key="3">
    <source>
        <dbReference type="ARBA" id="ARBA00023163"/>
    </source>
</evidence>
<keyword evidence="2 4" id="KW-0238">DNA-binding</keyword>
<dbReference type="PRINTS" id="PR00455">
    <property type="entry name" value="HTHTETR"/>
</dbReference>
<dbReference type="InterPro" id="IPR039536">
    <property type="entry name" value="TetR_C_Proteobacteria"/>
</dbReference>
<dbReference type="Pfam" id="PF14246">
    <property type="entry name" value="TetR_C_7"/>
    <property type="match status" value="1"/>
</dbReference>
<dbReference type="InterPro" id="IPR050109">
    <property type="entry name" value="HTH-type_TetR-like_transc_reg"/>
</dbReference>
<dbReference type="InterPro" id="IPR036271">
    <property type="entry name" value="Tet_transcr_reg_TetR-rel_C_sf"/>
</dbReference>
<dbReference type="SUPFAM" id="SSF48498">
    <property type="entry name" value="Tetracyclin repressor-like, C-terminal domain"/>
    <property type="match status" value="1"/>
</dbReference>
<keyword evidence="3" id="KW-0804">Transcription</keyword>
<keyword evidence="7" id="KW-1185">Reference proteome</keyword>
<evidence type="ECO:0000256" key="2">
    <source>
        <dbReference type="ARBA" id="ARBA00023125"/>
    </source>
</evidence>
<dbReference type="Pfam" id="PF00440">
    <property type="entry name" value="TetR_N"/>
    <property type="match status" value="1"/>
</dbReference>
<accession>A0A556A828</accession>
<evidence type="ECO:0000256" key="1">
    <source>
        <dbReference type="ARBA" id="ARBA00023015"/>
    </source>
</evidence>
<dbReference type="Proteomes" id="UP000318405">
    <property type="component" value="Unassembled WGS sequence"/>
</dbReference>
<dbReference type="SUPFAM" id="SSF46689">
    <property type="entry name" value="Homeodomain-like"/>
    <property type="match status" value="1"/>
</dbReference>
<sequence length="194" mass="21023">MERRILDAAAGLFAAQGYAATSMEQVADACNAGKDTLYRRYPSKGALFTALMDACRADVLAELQACTSPAGPPLERLRQYARLLLEINLRPQLLALNRVALGEAIPAKGVQPTPTADDPFMRHMAELVREARAAGAIVESDALFIAEQLLYATSIKPLIATMLGETGYTAPTDRQAYFDRAWHLFMGGAQPRPG</sequence>
<dbReference type="GO" id="GO:0003700">
    <property type="term" value="F:DNA-binding transcription factor activity"/>
    <property type="evidence" value="ECO:0007669"/>
    <property type="project" value="TreeGrafter"/>
</dbReference>
<evidence type="ECO:0000313" key="7">
    <source>
        <dbReference type="Proteomes" id="UP000318405"/>
    </source>
</evidence>
<name>A0A556A828_9BURK</name>
<evidence type="ECO:0000259" key="5">
    <source>
        <dbReference type="PROSITE" id="PS50977"/>
    </source>
</evidence>
<gene>
    <name evidence="6" type="ORF">FOZ76_25880</name>
</gene>
<evidence type="ECO:0000313" key="6">
    <source>
        <dbReference type="EMBL" id="TSH89048.1"/>
    </source>
</evidence>
<comment type="caution">
    <text evidence="6">The sequence shown here is derived from an EMBL/GenBank/DDBJ whole genome shotgun (WGS) entry which is preliminary data.</text>
</comment>
<feature type="DNA-binding region" description="H-T-H motif" evidence="4">
    <location>
        <begin position="22"/>
        <end position="41"/>
    </location>
</feature>
<dbReference type="AlphaFoldDB" id="A0A556A828"/>
<proteinExistence type="predicted"/>
<dbReference type="PANTHER" id="PTHR30055">
    <property type="entry name" value="HTH-TYPE TRANSCRIPTIONAL REGULATOR RUTR"/>
    <property type="match status" value="1"/>
</dbReference>
<dbReference type="OrthoDB" id="5293507at2"/>